<sequence length="133" mass="15486">MKNISNLEDQWREIVASDGGFLNVMREYSATLDQSAHPNSSDLRSRANTRFQELLFTSFREFSVITDDMIINERKRFRNEIIQYIESFSKWAAVRNLKSLGRFTKEQVGLIYKAMCISSPPSAAIVVHYQWRA</sequence>
<dbReference type="HOGENOM" id="CLU_1906214_0_0_1"/>
<dbReference type="STRING" id="946122.A0A0C2S314"/>
<dbReference type="Proteomes" id="UP000054549">
    <property type="component" value="Unassembled WGS sequence"/>
</dbReference>
<name>A0A0C2S314_AMAMK</name>
<dbReference type="OrthoDB" id="17687at2759"/>
<protein>
    <submittedName>
        <fullName evidence="1">Uncharacterized protein</fullName>
    </submittedName>
</protein>
<reference evidence="1 2" key="1">
    <citation type="submission" date="2014-04" db="EMBL/GenBank/DDBJ databases">
        <title>Evolutionary Origins and Diversification of the Mycorrhizal Mutualists.</title>
        <authorList>
            <consortium name="DOE Joint Genome Institute"/>
            <consortium name="Mycorrhizal Genomics Consortium"/>
            <person name="Kohler A."/>
            <person name="Kuo A."/>
            <person name="Nagy L.G."/>
            <person name="Floudas D."/>
            <person name="Copeland A."/>
            <person name="Barry K.W."/>
            <person name="Cichocki N."/>
            <person name="Veneault-Fourrey C."/>
            <person name="LaButti K."/>
            <person name="Lindquist E.A."/>
            <person name="Lipzen A."/>
            <person name="Lundell T."/>
            <person name="Morin E."/>
            <person name="Murat C."/>
            <person name="Riley R."/>
            <person name="Ohm R."/>
            <person name="Sun H."/>
            <person name="Tunlid A."/>
            <person name="Henrissat B."/>
            <person name="Grigoriev I.V."/>
            <person name="Hibbett D.S."/>
            <person name="Martin F."/>
        </authorList>
    </citation>
    <scope>NUCLEOTIDE SEQUENCE [LARGE SCALE GENOMIC DNA]</scope>
    <source>
        <strain evidence="1 2">Koide BX008</strain>
    </source>
</reference>
<evidence type="ECO:0000313" key="1">
    <source>
        <dbReference type="EMBL" id="KIL57005.1"/>
    </source>
</evidence>
<dbReference type="EMBL" id="KN818387">
    <property type="protein sequence ID" value="KIL57005.1"/>
    <property type="molecule type" value="Genomic_DNA"/>
</dbReference>
<keyword evidence="2" id="KW-1185">Reference proteome</keyword>
<organism evidence="1 2">
    <name type="scientific">Amanita muscaria (strain Koide BX008)</name>
    <dbReference type="NCBI Taxonomy" id="946122"/>
    <lineage>
        <taxon>Eukaryota</taxon>
        <taxon>Fungi</taxon>
        <taxon>Dikarya</taxon>
        <taxon>Basidiomycota</taxon>
        <taxon>Agaricomycotina</taxon>
        <taxon>Agaricomycetes</taxon>
        <taxon>Agaricomycetidae</taxon>
        <taxon>Agaricales</taxon>
        <taxon>Pluteineae</taxon>
        <taxon>Amanitaceae</taxon>
        <taxon>Amanita</taxon>
    </lineage>
</organism>
<accession>A0A0C2S314</accession>
<dbReference type="InParanoid" id="A0A0C2S314"/>
<proteinExistence type="predicted"/>
<evidence type="ECO:0000313" key="2">
    <source>
        <dbReference type="Proteomes" id="UP000054549"/>
    </source>
</evidence>
<gene>
    <name evidence="1" type="ORF">M378DRAFT_28127</name>
</gene>
<dbReference type="AlphaFoldDB" id="A0A0C2S314"/>